<dbReference type="AlphaFoldDB" id="A0A5C3EAN8"/>
<reference evidence="2 3" key="1">
    <citation type="submission" date="2018-03" db="EMBL/GenBank/DDBJ databases">
        <authorList>
            <person name="Guldener U."/>
        </authorList>
    </citation>
    <scope>NUCLEOTIDE SEQUENCE [LARGE SCALE GENOMIC DNA]</scope>
    <source>
        <strain evidence="2 3">NBRC100155</strain>
    </source>
</reference>
<proteinExistence type="predicted"/>
<evidence type="ECO:0000313" key="2">
    <source>
        <dbReference type="EMBL" id="SPO27105.1"/>
    </source>
</evidence>
<name>A0A5C3EAN8_9BASI</name>
<keyword evidence="1" id="KW-0732">Signal</keyword>
<evidence type="ECO:0000313" key="3">
    <source>
        <dbReference type="Proteomes" id="UP000324022"/>
    </source>
</evidence>
<dbReference type="EMBL" id="OOIN01000016">
    <property type="protein sequence ID" value="SPO27105.1"/>
    <property type="molecule type" value="Genomic_DNA"/>
</dbReference>
<organism evidence="2 3">
    <name type="scientific">Ustilago trichophora</name>
    <dbReference type="NCBI Taxonomy" id="86804"/>
    <lineage>
        <taxon>Eukaryota</taxon>
        <taxon>Fungi</taxon>
        <taxon>Dikarya</taxon>
        <taxon>Basidiomycota</taxon>
        <taxon>Ustilaginomycotina</taxon>
        <taxon>Ustilaginomycetes</taxon>
        <taxon>Ustilaginales</taxon>
        <taxon>Ustilaginaceae</taxon>
        <taxon>Ustilago</taxon>
    </lineage>
</organism>
<gene>
    <name evidence="2" type="ORF">UTRI_10566_B</name>
</gene>
<feature type="signal peptide" evidence="1">
    <location>
        <begin position="1"/>
        <end position="22"/>
    </location>
</feature>
<dbReference type="Proteomes" id="UP000324022">
    <property type="component" value="Unassembled WGS sequence"/>
</dbReference>
<protein>
    <submittedName>
        <fullName evidence="2">Related to conserved hypothetical Ustilaginaceae-specific protein</fullName>
    </submittedName>
</protein>
<keyword evidence="3" id="KW-1185">Reference proteome</keyword>
<sequence>MTSRAKCSSIFLVVLFLSFVLAVQRPKLDSEGIAFLIESQAEYYGQPNALPPPPIDYSSHLGVTHPIQQQALQHAHIPGNGPFFVQHSEVSKAVYASTQVKGDSELGRRWNLRQNINGQPSNYDAQAFWRIGRAGPKLLRLQLWPATLTTKAPLMTMKEAIDSVPRGWFMCC</sequence>
<feature type="chain" id="PRO_5022708015" evidence="1">
    <location>
        <begin position="23"/>
        <end position="172"/>
    </location>
</feature>
<evidence type="ECO:0000256" key="1">
    <source>
        <dbReference type="SAM" id="SignalP"/>
    </source>
</evidence>
<dbReference type="OrthoDB" id="2556190at2759"/>
<accession>A0A5C3EAN8</accession>